<dbReference type="GO" id="GO:0005840">
    <property type="term" value="C:ribosome"/>
    <property type="evidence" value="ECO:0007669"/>
    <property type="project" value="UniProtKB-KW"/>
</dbReference>
<dbReference type="EMBL" id="FP929056">
    <property type="protein sequence ID" value="CBL27842.1"/>
    <property type="molecule type" value="Genomic_DNA"/>
</dbReference>
<reference evidence="2 3" key="2">
    <citation type="submission" date="2010-03" db="EMBL/GenBank/DDBJ databases">
        <authorList>
            <person name="Pajon A."/>
        </authorList>
    </citation>
    <scope>NUCLEOTIDE SEQUENCE [LARGE SCALE GENOMIC DNA]</scope>
    <source>
        <strain evidence="2 3">SGP1</strain>
    </source>
</reference>
<name>A0AB94IVS2_9BACT</name>
<dbReference type="AlphaFoldDB" id="A0AB94IVS2"/>
<dbReference type="Proteomes" id="UP000008957">
    <property type="component" value="Chromosome"/>
</dbReference>
<proteinExistence type="predicted"/>
<evidence type="ECO:0000313" key="2">
    <source>
        <dbReference type="EMBL" id="CBL27842.1"/>
    </source>
</evidence>
<evidence type="ECO:0000313" key="3">
    <source>
        <dbReference type="Proteomes" id="UP000008957"/>
    </source>
</evidence>
<evidence type="ECO:0000259" key="1">
    <source>
        <dbReference type="PROSITE" id="PS51186"/>
    </source>
</evidence>
<dbReference type="PANTHER" id="PTHR43415">
    <property type="entry name" value="SPERMIDINE N(1)-ACETYLTRANSFERASE"/>
    <property type="match status" value="1"/>
</dbReference>
<dbReference type="SUPFAM" id="SSF55729">
    <property type="entry name" value="Acyl-CoA N-acyltransferases (Nat)"/>
    <property type="match status" value="1"/>
</dbReference>
<keyword evidence="2" id="KW-0687">Ribonucleoprotein</keyword>
<accession>A0AB94IVS2</accession>
<sequence>MLETERLAIVEAAESDIGWIVAQENDEENRRFIWVGTYEEHLAEIADPGHRLLVIRRKDGVETVGYALARLDFMSERFELRRIVIAQKGRGYGRESMEALMKYAFETLKFNRFWLDVYPDNAVGIKLYESLRLHRDGVLRQNYKSDRGYLDQIIYSMLKEEYFHST</sequence>
<feature type="domain" description="N-acetyltransferase" evidence="1">
    <location>
        <begin position="7"/>
        <end position="160"/>
    </location>
</feature>
<keyword evidence="2" id="KW-0689">Ribosomal protein</keyword>
<dbReference type="GO" id="GO:0016747">
    <property type="term" value="F:acyltransferase activity, transferring groups other than amino-acyl groups"/>
    <property type="evidence" value="ECO:0007669"/>
    <property type="project" value="InterPro"/>
</dbReference>
<reference evidence="3" key="1">
    <citation type="submission" date="2010-03" db="EMBL/GenBank/DDBJ databases">
        <title>The genome sequence of Synergistetes sp. SGP1.</title>
        <authorList>
            <consortium name="metaHIT consortium -- http://www.metahit.eu/"/>
            <person name="Pajon A."/>
            <person name="Turner K."/>
            <person name="Parkhill J."/>
            <person name="Wade W."/>
            <person name="Vartoukian S."/>
        </authorList>
    </citation>
    <scope>NUCLEOTIDE SEQUENCE [LARGE SCALE GENOMIC DNA]</scope>
    <source>
        <strain evidence="3">SGP1</strain>
    </source>
</reference>
<organism evidence="2 3">
    <name type="scientific">Fretibacterium fastidiosum</name>
    <dbReference type="NCBI Taxonomy" id="651822"/>
    <lineage>
        <taxon>Bacteria</taxon>
        <taxon>Thermotogati</taxon>
        <taxon>Synergistota</taxon>
        <taxon>Synergistia</taxon>
        <taxon>Synergistales</taxon>
        <taxon>Aminobacteriaceae</taxon>
        <taxon>Fretibacterium</taxon>
    </lineage>
</organism>
<dbReference type="KEGG" id="sbr:SY1_03660"/>
<gene>
    <name evidence="2" type="ORF">SY1_03660</name>
</gene>
<dbReference type="PROSITE" id="PS51186">
    <property type="entry name" value="GNAT"/>
    <property type="match status" value="1"/>
</dbReference>
<dbReference type="Gene3D" id="3.40.630.30">
    <property type="match status" value="1"/>
</dbReference>
<dbReference type="Pfam" id="PF00583">
    <property type="entry name" value="Acetyltransf_1"/>
    <property type="match status" value="1"/>
</dbReference>
<dbReference type="RefSeq" id="WP_015555989.1">
    <property type="nucleotide sequence ID" value="NC_021038.1"/>
</dbReference>
<dbReference type="InterPro" id="IPR000182">
    <property type="entry name" value="GNAT_dom"/>
</dbReference>
<keyword evidence="3" id="KW-1185">Reference proteome</keyword>
<dbReference type="PANTHER" id="PTHR43415:SF3">
    <property type="entry name" value="GNAT-FAMILY ACETYLTRANSFERASE"/>
    <property type="match status" value="1"/>
</dbReference>
<protein>
    <submittedName>
        <fullName evidence="2">Acetyltransferases, including N-acetylases of ribosomal proteins</fullName>
    </submittedName>
</protein>
<dbReference type="InterPro" id="IPR016181">
    <property type="entry name" value="Acyl_CoA_acyltransferase"/>
</dbReference>